<name>A0ABD5MTP1_9EURY</name>
<keyword evidence="1" id="KW-0067">ATP-binding</keyword>
<protein>
    <submittedName>
        <fullName evidence="1">ATP-binding protein</fullName>
    </submittedName>
</protein>
<evidence type="ECO:0000313" key="2">
    <source>
        <dbReference type="Proteomes" id="UP001589595"/>
    </source>
</evidence>
<keyword evidence="2" id="KW-1185">Reference proteome</keyword>
<dbReference type="Proteomes" id="UP001589595">
    <property type="component" value="Unassembled WGS sequence"/>
</dbReference>
<keyword evidence="1" id="KW-0547">Nucleotide-binding</keyword>
<dbReference type="EMBL" id="JBHMAJ010000011">
    <property type="protein sequence ID" value="MFB9825955.1"/>
    <property type="molecule type" value="Genomic_DNA"/>
</dbReference>
<organism evidence="1 2">
    <name type="scientific">Halobaculum roseum</name>
    <dbReference type="NCBI Taxonomy" id="2175149"/>
    <lineage>
        <taxon>Archaea</taxon>
        <taxon>Methanobacteriati</taxon>
        <taxon>Methanobacteriota</taxon>
        <taxon>Stenosarchaea group</taxon>
        <taxon>Halobacteria</taxon>
        <taxon>Halobacteriales</taxon>
        <taxon>Haloferacaceae</taxon>
        <taxon>Halobaculum</taxon>
    </lineage>
</organism>
<dbReference type="AlphaFoldDB" id="A0ABD5MTP1"/>
<dbReference type="GeneID" id="67212610"/>
<sequence length="626" mass="71555">MDRNPYRYRGEIEDPEFFVGRDDLLSDIMYLLELTDSDRPRFHNIAITGPPEIGKSSLINVMSQRSTSINLETIEVNLNAGHHNDPSKIYEEICGSLSKYLDQNLRKSFREYLRGITDSFEIDLRVLRYAASPRNNDEDGDPHQTSGINSVDVQHDLTNLYNKATEGTEITGFLVVFDNIEQFADQTSELSVIIDAFIKTYGFNVVISGTKGVFENSDVMIDSTEFDKFELEPFNEMSKTRECLEIPLTGEDTPTLPDKTVRDIHSLSQGNPYEINMLAFYMYKVYPENSSEVLHLTPEAISEAAEQIRSSGSKAESEVISKIQTLSDDELKLLIPLIENPKLPKDWLISYALLISFDTLDLEEIISRKRNIYDGLLNRMVNQGIIERSEDGEYLFNSDVYSTAFVKYHAISNDIVSNFNSKNLDESSSENMRERIFLSSLHYRLVDSTILNGINGAHSHYSFDDPPGPFIKYSEVLLESENFEIDPHSDTRLIPDRITQGFSNFEIFENLTVDPFRESDPELSDGNKNEDAYTDEQTLRFRCEIDWTNSGYMVVIHSDTEEISETVETRIQSLSPDLDMLGLDISFETSMRYVSDACEQFDDSKKCLRLLNRAKSINNNNLLIYI</sequence>
<evidence type="ECO:0000313" key="1">
    <source>
        <dbReference type="EMBL" id="MFB9825955.1"/>
    </source>
</evidence>
<dbReference type="RefSeq" id="WP_222923895.1">
    <property type="nucleotide sequence ID" value="NZ_CP082288.1"/>
</dbReference>
<reference evidence="1" key="1">
    <citation type="submission" date="2024-09" db="EMBL/GenBank/DDBJ databases">
        <authorList>
            <person name="Sun Q."/>
        </authorList>
    </citation>
    <scope>NUCLEOTIDE SEQUENCE [LARGE SCALE GENOMIC DNA]</scope>
    <source>
        <strain evidence="1">JCM 31273</strain>
    </source>
</reference>
<comment type="caution">
    <text evidence="1">The sequence shown here is derived from an EMBL/GenBank/DDBJ whole genome shotgun (WGS) entry which is preliminary data.</text>
</comment>
<accession>A0ABD5MTP1</accession>
<dbReference type="GO" id="GO:0005524">
    <property type="term" value="F:ATP binding"/>
    <property type="evidence" value="ECO:0007669"/>
    <property type="project" value="UniProtKB-KW"/>
</dbReference>
<dbReference type="InterPro" id="IPR027417">
    <property type="entry name" value="P-loop_NTPase"/>
</dbReference>
<dbReference type="SUPFAM" id="SSF52540">
    <property type="entry name" value="P-loop containing nucleoside triphosphate hydrolases"/>
    <property type="match status" value="1"/>
</dbReference>
<gene>
    <name evidence="1" type="ORF">ACFFOL_17445</name>
</gene>
<proteinExistence type="predicted"/>
<dbReference type="Gene3D" id="3.40.50.300">
    <property type="entry name" value="P-loop containing nucleotide triphosphate hydrolases"/>
    <property type="match status" value="1"/>
</dbReference>